<dbReference type="EMBL" id="CP031043">
    <property type="protein sequence ID" value="QDZ23501.1"/>
    <property type="molecule type" value="Genomic_DNA"/>
</dbReference>
<keyword evidence="6" id="KW-0735">Signal-anchor</keyword>
<sequence length="382" mass="43296">MVLVAWRRGWMRGRRFFPHHHLGHVALVLCFLCTVGLASCSSPRGGNKRRVVGENSGRNDTAQVAALRSERRRALSWVSGERRLVQDWDGSLDPPQYCFTSPGGMTVKPAKAPRKSPLPENYAKQVLQLAAKDRDCIILSRKCANESSIKHTGDRRLPYFHRYFDPSSKLTEEEKIMRFPDLKPGSWGSCAIVGNGDNMIKGQYGKEIDEHDFVARYNVITKPYAKAVGTKVSGMFDKFNYRIGPHKPDRMPTMYHMYPKRPPKDLDPNLMKGKVPPLLYGSAKSPWRRDASQIYEIFKKVKKPKKKGVHPTGGFLRVMAMVEMVRLGVCTRLDIYGFSTGGGKYFKRKHTVKTDHIIVAEHFTYRLLMASGSKGKVCIYGD</sequence>
<dbReference type="PANTHER" id="PTHR11987">
    <property type="entry name" value="ALPHA-2,8-SIALYLTRANSFERASE"/>
    <property type="match status" value="1"/>
</dbReference>
<dbReference type="OrthoDB" id="10264956at2759"/>
<proteinExistence type="inferred from homology"/>
<feature type="region of interest" description="Disordered" evidence="11">
    <location>
        <begin position="41"/>
        <end position="63"/>
    </location>
</feature>
<keyword evidence="8" id="KW-0333">Golgi apparatus</keyword>
<keyword evidence="7" id="KW-1133">Transmembrane helix</keyword>
<evidence type="ECO:0000256" key="4">
    <source>
        <dbReference type="ARBA" id="ARBA00022679"/>
    </source>
</evidence>
<evidence type="ECO:0000256" key="8">
    <source>
        <dbReference type="ARBA" id="ARBA00023034"/>
    </source>
</evidence>
<evidence type="ECO:0000256" key="2">
    <source>
        <dbReference type="ARBA" id="ARBA00006003"/>
    </source>
</evidence>
<keyword evidence="14" id="KW-1185">Reference proteome</keyword>
<dbReference type="GO" id="GO:0009311">
    <property type="term" value="P:oligosaccharide metabolic process"/>
    <property type="evidence" value="ECO:0007669"/>
    <property type="project" value="TreeGrafter"/>
</dbReference>
<dbReference type="Proteomes" id="UP000316726">
    <property type="component" value="Chromosome 10"/>
</dbReference>
<evidence type="ECO:0000256" key="6">
    <source>
        <dbReference type="ARBA" id="ARBA00022968"/>
    </source>
</evidence>
<keyword evidence="9" id="KW-0472">Membrane</keyword>
<keyword evidence="12" id="KW-0732">Signal</keyword>
<organism evidence="13 14">
    <name type="scientific">Chloropicon primus</name>
    <dbReference type="NCBI Taxonomy" id="1764295"/>
    <lineage>
        <taxon>Eukaryota</taxon>
        <taxon>Viridiplantae</taxon>
        <taxon>Chlorophyta</taxon>
        <taxon>Chloropicophyceae</taxon>
        <taxon>Chloropicales</taxon>
        <taxon>Chloropicaceae</taxon>
        <taxon>Chloropicon</taxon>
    </lineage>
</organism>
<dbReference type="PANTHER" id="PTHR11987:SF53">
    <property type="entry name" value="ALPHA-2,8-SIALYLTRANSFERASE 8F-LIKE"/>
    <property type="match status" value="1"/>
</dbReference>
<keyword evidence="10" id="KW-0325">Glycoprotein</keyword>
<protein>
    <recommendedName>
        <fullName evidence="15">Sialyltransferase</fullName>
    </recommendedName>
</protein>
<evidence type="ECO:0000256" key="1">
    <source>
        <dbReference type="ARBA" id="ARBA00004323"/>
    </source>
</evidence>
<dbReference type="Gene3D" id="3.90.1480.20">
    <property type="entry name" value="Glycosyl transferase family 29"/>
    <property type="match status" value="1"/>
</dbReference>
<dbReference type="InterPro" id="IPR050943">
    <property type="entry name" value="Glycosyltr_29_Sialyltrsf"/>
</dbReference>
<feature type="chain" id="PRO_5022918960" description="Sialyltransferase" evidence="12">
    <location>
        <begin position="39"/>
        <end position="382"/>
    </location>
</feature>
<gene>
    <name evidence="13" type="ORF">A3770_10p60190</name>
</gene>
<dbReference type="Pfam" id="PF00777">
    <property type="entry name" value="Glyco_transf_29"/>
    <property type="match status" value="1"/>
</dbReference>
<evidence type="ECO:0000313" key="13">
    <source>
        <dbReference type="EMBL" id="QDZ23501.1"/>
    </source>
</evidence>
<evidence type="ECO:0000256" key="3">
    <source>
        <dbReference type="ARBA" id="ARBA00022676"/>
    </source>
</evidence>
<dbReference type="InterPro" id="IPR038578">
    <property type="entry name" value="GT29-like_sf"/>
</dbReference>
<name>A0A5B8MT11_9CHLO</name>
<comment type="similarity">
    <text evidence="2">Belongs to the glycosyltransferase 29 family.</text>
</comment>
<evidence type="ECO:0000256" key="7">
    <source>
        <dbReference type="ARBA" id="ARBA00022989"/>
    </source>
</evidence>
<evidence type="ECO:0000256" key="5">
    <source>
        <dbReference type="ARBA" id="ARBA00022692"/>
    </source>
</evidence>
<keyword evidence="5" id="KW-0812">Transmembrane</keyword>
<dbReference type="GO" id="GO:0003828">
    <property type="term" value="F:alpha-N-acetylneuraminate alpha-2,8-sialyltransferase activity"/>
    <property type="evidence" value="ECO:0007669"/>
    <property type="project" value="TreeGrafter"/>
</dbReference>
<evidence type="ECO:0000256" key="11">
    <source>
        <dbReference type="SAM" id="MobiDB-lite"/>
    </source>
</evidence>
<reference evidence="13 14" key="1">
    <citation type="submission" date="2018-07" db="EMBL/GenBank/DDBJ databases">
        <title>The complete nuclear genome of the prasinophyte Chloropicon primus (CCMP1205).</title>
        <authorList>
            <person name="Pombert J.-F."/>
            <person name="Otis C."/>
            <person name="Turmel M."/>
            <person name="Lemieux C."/>
        </authorList>
    </citation>
    <scope>NUCLEOTIDE SEQUENCE [LARGE SCALE GENOMIC DNA]</scope>
    <source>
        <strain evidence="13 14">CCMP1205</strain>
    </source>
</reference>
<dbReference type="GO" id="GO:0000139">
    <property type="term" value="C:Golgi membrane"/>
    <property type="evidence" value="ECO:0007669"/>
    <property type="project" value="UniProtKB-SubCell"/>
</dbReference>
<accession>A0A5B8MT11</accession>
<keyword evidence="3" id="KW-0328">Glycosyltransferase</keyword>
<evidence type="ECO:0000256" key="10">
    <source>
        <dbReference type="ARBA" id="ARBA00023180"/>
    </source>
</evidence>
<evidence type="ECO:0000256" key="12">
    <source>
        <dbReference type="SAM" id="SignalP"/>
    </source>
</evidence>
<dbReference type="AlphaFoldDB" id="A0A5B8MT11"/>
<evidence type="ECO:0000313" key="14">
    <source>
        <dbReference type="Proteomes" id="UP000316726"/>
    </source>
</evidence>
<evidence type="ECO:0008006" key="15">
    <source>
        <dbReference type="Google" id="ProtNLM"/>
    </source>
</evidence>
<dbReference type="InterPro" id="IPR001675">
    <property type="entry name" value="Glyco_trans_29"/>
</dbReference>
<feature type="signal peptide" evidence="12">
    <location>
        <begin position="1"/>
        <end position="38"/>
    </location>
</feature>
<comment type="subcellular location">
    <subcellularLocation>
        <location evidence="1">Golgi apparatus membrane</location>
        <topology evidence="1">Single-pass type II membrane protein</topology>
    </subcellularLocation>
</comment>
<dbReference type="GO" id="GO:0006491">
    <property type="term" value="P:N-glycan processing"/>
    <property type="evidence" value="ECO:0007669"/>
    <property type="project" value="TreeGrafter"/>
</dbReference>
<keyword evidence="4" id="KW-0808">Transferase</keyword>
<evidence type="ECO:0000256" key="9">
    <source>
        <dbReference type="ARBA" id="ARBA00023136"/>
    </source>
</evidence>